<evidence type="ECO:0000256" key="3">
    <source>
        <dbReference type="ARBA" id="ARBA00023139"/>
    </source>
</evidence>
<dbReference type="InterPro" id="IPR001638">
    <property type="entry name" value="Solute-binding_3/MltF_N"/>
</dbReference>
<feature type="chain" id="PRO_5045621627" evidence="5">
    <location>
        <begin position="19"/>
        <end position="307"/>
    </location>
</feature>
<organism evidence="7 8">
    <name type="scientific">Halobacillus salinarum</name>
    <dbReference type="NCBI Taxonomy" id="2932257"/>
    <lineage>
        <taxon>Bacteria</taxon>
        <taxon>Bacillati</taxon>
        <taxon>Bacillota</taxon>
        <taxon>Bacilli</taxon>
        <taxon>Bacillales</taxon>
        <taxon>Bacillaceae</taxon>
        <taxon>Halobacillus</taxon>
    </lineage>
</organism>
<evidence type="ECO:0000256" key="4">
    <source>
        <dbReference type="ARBA" id="ARBA00023288"/>
    </source>
</evidence>
<dbReference type="PROSITE" id="PS51257">
    <property type="entry name" value="PROKAR_LIPOPROTEIN"/>
    <property type="match status" value="1"/>
</dbReference>
<protein>
    <submittedName>
        <fullName evidence="7">Phosphate/phosphite/phosphonate ABC transporter substrate-binding protein</fullName>
    </submittedName>
</protein>
<dbReference type="Pfam" id="PF12974">
    <property type="entry name" value="Phosphonate-bd"/>
    <property type="match status" value="1"/>
</dbReference>
<feature type="signal peptide" evidence="5">
    <location>
        <begin position="1"/>
        <end position="18"/>
    </location>
</feature>
<evidence type="ECO:0000256" key="1">
    <source>
        <dbReference type="ARBA" id="ARBA00007162"/>
    </source>
</evidence>
<keyword evidence="8" id="KW-1185">Reference proteome</keyword>
<dbReference type="Gene3D" id="3.40.190.10">
    <property type="entry name" value="Periplasmic binding protein-like II"/>
    <property type="match status" value="2"/>
</dbReference>
<keyword evidence="4" id="KW-0449">Lipoprotein</keyword>
<feature type="domain" description="Solute-binding protein family 3/N-terminal" evidence="6">
    <location>
        <begin position="40"/>
        <end position="278"/>
    </location>
</feature>
<dbReference type="PANTHER" id="PTHR35841">
    <property type="entry name" value="PHOSPHONATES-BINDING PERIPLASMIC PROTEIN"/>
    <property type="match status" value="1"/>
</dbReference>
<comment type="similarity">
    <text evidence="1">Belongs to the phosphate/phosphite/phosphonate binding protein family.</text>
</comment>
<dbReference type="EMBL" id="CP095073">
    <property type="protein sequence ID" value="UOQ43455.1"/>
    <property type="molecule type" value="Genomic_DNA"/>
</dbReference>
<accession>A0ABY4EG67</accession>
<dbReference type="RefSeq" id="WP_244708814.1">
    <property type="nucleotide sequence ID" value="NZ_CP095073.1"/>
</dbReference>
<dbReference type="NCBIfam" id="TIGR01098">
    <property type="entry name" value="3A0109s03R"/>
    <property type="match status" value="1"/>
</dbReference>
<dbReference type="SUPFAM" id="SSF53850">
    <property type="entry name" value="Periplasmic binding protein-like II"/>
    <property type="match status" value="1"/>
</dbReference>
<dbReference type="CDD" id="cd01071">
    <property type="entry name" value="PBP2_PhnD_like"/>
    <property type="match status" value="1"/>
</dbReference>
<dbReference type="InterPro" id="IPR005770">
    <property type="entry name" value="PhnD"/>
</dbReference>
<proteinExistence type="inferred from homology"/>
<keyword evidence="3" id="KW-0564">Palmitate</keyword>
<name>A0ABY4EG67_9BACI</name>
<evidence type="ECO:0000259" key="6">
    <source>
        <dbReference type="SMART" id="SM00062"/>
    </source>
</evidence>
<dbReference type="Proteomes" id="UP000831787">
    <property type="component" value="Chromosome"/>
</dbReference>
<sequence length="307" mass="34171">MKKVLSLVLLLCFIFMLAACGSEEGEAAETKNDKEASPEKIVMGFVPSQDSDKIADTVKPLADKLSEELGVPVEGKVMNSYSAVVEGMGSGQIQIGFLPAFAYVLAEEKYGVKVALKSERYGSDKYRAQYVVRKDSGINSLEDLEGKIWAIPDVTSTSGFLFPANELMEKFDVKDVQQDFFSQTISAGGHDNAVVALLDGNADVATTFEDAREDLVKEYPNVMEDTKILGYTKWIPNDTISLIPDLSDDMKEKITKAFLSFNDDDEMIKVMNDVYSWDAIVEAKDEDYQIVRDTYKKFKDTINIDDM</sequence>
<dbReference type="SMART" id="SM00062">
    <property type="entry name" value="PBPb"/>
    <property type="match status" value="1"/>
</dbReference>
<evidence type="ECO:0000313" key="8">
    <source>
        <dbReference type="Proteomes" id="UP000831787"/>
    </source>
</evidence>
<reference evidence="7 8" key="1">
    <citation type="submission" date="2022-04" db="EMBL/GenBank/DDBJ databases">
        <title>Halobacillus sp. isolated from saltern.</title>
        <authorList>
            <person name="Won M."/>
            <person name="Lee C.-M."/>
            <person name="Woen H.-Y."/>
            <person name="Kwon S.-W."/>
        </authorList>
    </citation>
    <scope>NUCLEOTIDE SEQUENCE [LARGE SCALE GENOMIC DNA]</scope>
    <source>
        <strain evidence="7 8">SSBR10-3</strain>
    </source>
</reference>
<evidence type="ECO:0000313" key="7">
    <source>
        <dbReference type="EMBL" id="UOQ43455.1"/>
    </source>
</evidence>
<keyword evidence="2 5" id="KW-0732">Signal</keyword>
<evidence type="ECO:0000256" key="2">
    <source>
        <dbReference type="ARBA" id="ARBA00022729"/>
    </source>
</evidence>
<dbReference type="PANTHER" id="PTHR35841:SF1">
    <property type="entry name" value="PHOSPHONATES-BINDING PERIPLASMIC PROTEIN"/>
    <property type="match status" value="1"/>
</dbReference>
<gene>
    <name evidence="7" type="ORF">MUN89_16250</name>
</gene>
<evidence type="ECO:0000256" key="5">
    <source>
        <dbReference type="SAM" id="SignalP"/>
    </source>
</evidence>